<dbReference type="InterPro" id="IPR029487">
    <property type="entry name" value="NEL_dom"/>
</dbReference>
<dbReference type="GO" id="GO:0005576">
    <property type="term" value="C:extracellular region"/>
    <property type="evidence" value="ECO:0007669"/>
    <property type="project" value="UniProtKB-UniRule"/>
</dbReference>
<dbReference type="InterPro" id="IPR032675">
    <property type="entry name" value="LRR_dom_sf"/>
</dbReference>
<comment type="similarity">
    <text evidence="6">Belongs to the LRR-containing bacterial E3 ligase family.</text>
</comment>
<name>A0A0Q0SLY6_9PSED</name>
<comment type="caution">
    <text evidence="8">The sequence shown here is derived from an EMBL/GenBank/DDBJ whole genome shotgun (WGS) entry which is preliminary data.</text>
</comment>
<keyword evidence="6" id="KW-0832">Ubl conjugation</keyword>
<dbReference type="PANTHER" id="PTHR48051:SF1">
    <property type="entry name" value="RAS SUPPRESSOR PROTEIN 1"/>
    <property type="match status" value="1"/>
</dbReference>
<evidence type="ECO:0000256" key="6">
    <source>
        <dbReference type="PROSITE-ProRule" id="PRU01398"/>
    </source>
</evidence>
<feature type="domain" description="NEL" evidence="7">
    <location>
        <begin position="1352"/>
        <end position="1704"/>
    </location>
</feature>
<keyword evidence="6" id="KW-0808">Transferase</keyword>
<dbReference type="Pfam" id="PF14496">
    <property type="entry name" value="NEL"/>
    <property type="match status" value="1"/>
</dbReference>
<accession>A0A0Q0SLY6</accession>
<dbReference type="Gene3D" id="3.80.10.10">
    <property type="entry name" value="Ribonuclease Inhibitor"/>
    <property type="match status" value="1"/>
</dbReference>
<evidence type="ECO:0000313" key="8">
    <source>
        <dbReference type="EMBL" id="KQB52462.1"/>
    </source>
</evidence>
<evidence type="ECO:0000256" key="1">
    <source>
        <dbReference type="ARBA" id="ARBA00000900"/>
    </source>
</evidence>
<protein>
    <recommendedName>
        <fullName evidence="2">RING-type E3 ubiquitin transferase</fullName>
        <ecNumber evidence="2">2.3.2.27</ecNumber>
    </recommendedName>
</protein>
<keyword evidence="4" id="KW-0677">Repeat</keyword>
<dbReference type="STRING" id="1563157.AQS70_14505"/>
<keyword evidence="6" id="KW-1035">Host cytoplasm</keyword>
<dbReference type="Proteomes" id="UP000050342">
    <property type="component" value="Unassembled WGS sequence"/>
</dbReference>
<reference evidence="8 9" key="1">
    <citation type="submission" date="2015-10" db="EMBL/GenBank/DDBJ databases">
        <title>Pseudomonas helleri sp. nov. and Pseudomonas weihenstephanensis sp. nov., isolated from raw cows milk.</title>
        <authorList>
            <person name="Von Neubeck M."/>
            <person name="Huptas C."/>
            <person name="Wenning M."/>
            <person name="Scherer S."/>
        </authorList>
    </citation>
    <scope>NUCLEOTIDE SEQUENCE [LARGE SCALE GENOMIC DNA]</scope>
    <source>
        <strain evidence="8 9">BSTT44</strain>
    </source>
</reference>
<dbReference type="GO" id="GO:0016567">
    <property type="term" value="P:protein ubiquitination"/>
    <property type="evidence" value="ECO:0007669"/>
    <property type="project" value="InterPro"/>
</dbReference>
<dbReference type="GO" id="GO:0005737">
    <property type="term" value="C:cytoplasm"/>
    <property type="evidence" value="ECO:0007669"/>
    <property type="project" value="TreeGrafter"/>
</dbReference>
<evidence type="ECO:0000259" key="7">
    <source>
        <dbReference type="PROSITE" id="PS52053"/>
    </source>
</evidence>
<dbReference type="OrthoDB" id="1467561at2"/>
<comment type="catalytic activity">
    <reaction evidence="1">
        <text>S-ubiquitinyl-[E2 ubiquitin-conjugating enzyme]-L-cysteine + [acceptor protein]-L-lysine = [E2 ubiquitin-conjugating enzyme]-L-cysteine + N(6)-ubiquitinyl-[acceptor protein]-L-lysine.</text>
        <dbReference type="EC" id="2.3.2.27"/>
    </reaction>
</comment>
<proteinExistence type="inferred from homology"/>
<dbReference type="InterPro" id="IPR046673">
    <property type="entry name" value="ToxA_N"/>
</dbReference>
<gene>
    <name evidence="8" type="ORF">AQS70_14505</name>
</gene>
<dbReference type="SUPFAM" id="SSF52058">
    <property type="entry name" value="L domain-like"/>
    <property type="match status" value="1"/>
</dbReference>
<dbReference type="RefSeq" id="WP_082428152.1">
    <property type="nucleotide sequence ID" value="NZ_LLWH01000197.1"/>
</dbReference>
<dbReference type="InterPro" id="IPR003591">
    <property type="entry name" value="Leu-rich_rpt_typical-subtyp"/>
</dbReference>
<keyword evidence="9" id="KW-1185">Reference proteome</keyword>
<keyword evidence="3" id="KW-0433">Leucine-rich repeat</keyword>
<dbReference type="EMBL" id="LLWH01000197">
    <property type="protein sequence ID" value="KQB52462.1"/>
    <property type="molecule type" value="Genomic_DNA"/>
</dbReference>
<evidence type="ECO:0000256" key="3">
    <source>
        <dbReference type="ARBA" id="ARBA00022614"/>
    </source>
</evidence>
<dbReference type="Gene3D" id="1.20.58.360">
    <property type="entry name" value="Shigella T3SS effector IpaH defines"/>
    <property type="match status" value="1"/>
</dbReference>
<dbReference type="SMART" id="SM00369">
    <property type="entry name" value="LRR_TYP"/>
    <property type="match status" value="3"/>
</dbReference>
<dbReference type="GO" id="GO:0061630">
    <property type="term" value="F:ubiquitin protein ligase activity"/>
    <property type="evidence" value="ECO:0007669"/>
    <property type="project" value="UniProtKB-EC"/>
</dbReference>
<dbReference type="EC" id="2.3.2.27" evidence="2"/>
<keyword evidence="6" id="KW-0833">Ubl conjugation pathway</keyword>
<dbReference type="Pfam" id="PF20178">
    <property type="entry name" value="ToxA_N"/>
    <property type="match status" value="1"/>
</dbReference>
<dbReference type="Gene3D" id="1.20.1270.130">
    <property type="entry name" value="Shigella T3SS effector IpaH domain"/>
    <property type="match status" value="1"/>
</dbReference>
<feature type="active site" description="Glycyl thioester intermediate" evidence="6">
    <location>
        <position position="1435"/>
    </location>
</feature>
<dbReference type="InterPro" id="IPR050216">
    <property type="entry name" value="LRR_domain-containing"/>
</dbReference>
<evidence type="ECO:0000256" key="5">
    <source>
        <dbReference type="ARBA" id="ARBA00023026"/>
    </source>
</evidence>
<evidence type="ECO:0000256" key="4">
    <source>
        <dbReference type="ARBA" id="ARBA00022737"/>
    </source>
</evidence>
<keyword evidence="6" id="KW-0964">Secreted</keyword>
<evidence type="ECO:0000313" key="9">
    <source>
        <dbReference type="Proteomes" id="UP000050342"/>
    </source>
</evidence>
<sequence>METTSNATPSDVVLQVTEKSTRLAQTPIANKYEPLISTLLPRWFITAPKAVREALQKSMTLRHETQAVTTQVFANVQSVEQFCEPLLKSALSAYGWGNLNVKTNAFKQVHLFDNLLIFIARQQLKLVDTLARTLLPEDFIAESLELNLVSSISHHNLLQAAMQNFEASETQLGGFDTGSSIYSMGPNDAEVLNASFRPEKFAQICRDLNLGFQYQVHLDRQFTPVENEWAITDPRSKAYQIKKAFSDDIRHEFSCALHLEFMKGYLSPASYSFISDLLVAPDTYYSSGPASYGTFQILDFEVTGVMVFLPLRKDSHHAQPCIVYLPQGPDRCFYEFESFSVFQTHLREWLRSPLFASYLTKRVALRHRAEFVRRTHIKRPTWDSLLLRRPPIIYEPALFTNSHYNPKQENPFQVAWSQQLAQIKDDASLLVVSTDDEDKKTRIDRQAMYLNMGMSLLGLALGFVPVLGQILLAVSVVELGEEVYEGIKAWERNDRFAAINYLFDVAQNVALLASTAGVAKALKGPPKVDVLMPVKIERGVTRLWRPTLEGYQFNEVNLNEVKPDTRGVYNVLGKSYVRMDDEIYGIEKDNNTDSFYLVHPVDSSAYKIKVRHNNKGSWTHEMDSPLQWGRAKIFKRMGCDAQVLSPQAIDKVMILSNVSDSVLRHVLLEQVSPPAMIVDGVRRAALIERIETFVSIMKNGYRRLDADADLQLRLITQLSGWPADRVLRVVGNDGVTFREYGHDLLSRIPRVQVTEAQVIHSDLLKVTLDCLTQTQIAQLLGGEVAGDEQQIQALAKTLGVFAETNKATLFNSIYNETEVIPAYGRLIKKQFPSLTASVITELVDNLTPDQLAVVFHQERLPLVVLEEARHYVQALRINRAIEGFLYDALSNEDTLAVAKKILPSVPGWPQNLRLVIRDQASGNVLDTIGNPSVTYARELHKSGDYYEYSGHGEGAPFRHKSLLRCIFETLSHDEVSALTLPGSDPYGAFAMNVAKAAIEQRSVTAKALGLQDIKPWFKSPLRLADDRFGYPLGGRSGRLLPDSSPQLLKDQVLELYPMMTESQAGHFLYRLSQSPVQIARSLLTLKAELETLRIELDTWVASDVWSYPSTGPRFKVTTQVKRLMSREFVRAWRRQTTSSQIGGRIGYEMDLDAWPVDSLPALSADFTHINTLSLSHAAASQFLVRFLEKFKRLRVLSLKNNTLVELPAAIKDMKELEILNLQGNLIVLTPATQHILVGLTKLKTLNLTGNTLGTRLSVGPLVELENLQLRNTGIDQWPEGIELLTRLQLVDLRDNAIRHVPQEVLSPARNAINRVTFLHDNPLSNDSLRRLRVYREEEGINFGLWISRQHIRSPRGIQRWAQVASAEQATLWTSLRAEENAADFFQVLEDLSASAQYTRDYENLSQRVWALLSAMHKNTGLRAWLFDISTQPRTCGDGIAMVFADLELRLQIYMAEHGLNSEEQLLHITRGLFRIEALNQHVDSVITRRVALINAEPVTAVNRLQELIDAADSEIADRPLSEMSAQECQGAAYRLGTPEALRLAEILSPHWLQAQLGRIDELEIQMFYQVHLAQELGLPARPHSMIFENVAQVTPEELQAAKTYVQSQETPQTLKASLIARDYWQNFLRFKYKDAFSSSDEVQDERMEAIFTARKSLLDNEYVAQVETVVEEREYARLDLVARLTEQEIEQNPQLRAVLHTSAA</sequence>
<comment type="PTM">
    <text evidence="6">Ubiquitinated in the presence of host E1 ubiquitin-activating enzyme, E2 ubiquitin-conjugating enzyme and ubiquitin.</text>
</comment>
<keyword evidence="5" id="KW-0843">Virulence</keyword>
<evidence type="ECO:0000256" key="2">
    <source>
        <dbReference type="ARBA" id="ARBA00012483"/>
    </source>
</evidence>
<dbReference type="PROSITE" id="PS52053">
    <property type="entry name" value="NEL"/>
    <property type="match status" value="1"/>
</dbReference>
<dbReference type="PANTHER" id="PTHR48051">
    <property type="match status" value="1"/>
</dbReference>
<organism evidence="8 9">
    <name type="scientific">Pseudomonas endophytica</name>
    <dbReference type="NCBI Taxonomy" id="1563157"/>
    <lineage>
        <taxon>Bacteria</taxon>
        <taxon>Pseudomonadati</taxon>
        <taxon>Pseudomonadota</taxon>
        <taxon>Gammaproteobacteria</taxon>
        <taxon>Pseudomonadales</taxon>
        <taxon>Pseudomonadaceae</taxon>
        <taxon>Pseudomonas</taxon>
    </lineage>
</organism>